<dbReference type="Pfam" id="PF07591">
    <property type="entry name" value="PT-HINT"/>
    <property type="match status" value="1"/>
</dbReference>
<dbReference type="SMART" id="SM00306">
    <property type="entry name" value="HintN"/>
    <property type="match status" value="1"/>
</dbReference>
<dbReference type="PROSITE" id="PS50817">
    <property type="entry name" value="INTEIN_N_TER"/>
    <property type="match status" value="1"/>
</dbReference>
<dbReference type="InterPro" id="IPR006141">
    <property type="entry name" value="Intein_N"/>
</dbReference>
<dbReference type="PROSITE" id="PS50818">
    <property type="entry name" value="INTEIN_C_TER"/>
    <property type="match status" value="1"/>
</dbReference>
<dbReference type="EMBL" id="JARRAF010000111">
    <property type="protein sequence ID" value="MDK2127069.1"/>
    <property type="molecule type" value="Genomic_DNA"/>
</dbReference>
<gene>
    <name evidence="2" type="ORF">PZA18_23810</name>
</gene>
<dbReference type="RefSeq" id="WP_284103385.1">
    <property type="nucleotide sequence ID" value="NZ_JARRAF010000111.1"/>
</dbReference>
<proteinExistence type="predicted"/>
<accession>A0ABT7E426</accession>
<reference evidence="2" key="1">
    <citation type="submission" date="2023-03" db="EMBL/GenBank/DDBJ databases">
        <title>Chitinimonas shenzhenensis gen. nov., sp. nov., a novel member of family Burkholderiaceae isolated from activated sludge collected in Shen Zhen, China.</title>
        <authorList>
            <person name="Wang X."/>
        </authorList>
    </citation>
    <scope>NUCLEOTIDE SEQUENCE</scope>
    <source>
        <strain evidence="2">DQS-5</strain>
    </source>
</reference>
<evidence type="ECO:0000313" key="3">
    <source>
        <dbReference type="Proteomes" id="UP001172778"/>
    </source>
</evidence>
<dbReference type="Proteomes" id="UP001172778">
    <property type="component" value="Unassembled WGS sequence"/>
</dbReference>
<dbReference type="Gene3D" id="2.170.16.10">
    <property type="entry name" value="Hedgehog/Intein (Hint) domain"/>
    <property type="match status" value="1"/>
</dbReference>
<feature type="domain" description="Hint" evidence="1">
    <location>
        <begin position="198"/>
        <end position="295"/>
    </location>
</feature>
<sequence>MSELTTGTAFGAGLSFIGNTLGRIPKGYSKVHWSAPSHANALPVRIVSATGARVSAELSSSLANTAGTSIYRSAGGVLTTPSGNRITLPKEGSMNSEEAFLWLREQKRQIGNWIDPHASAQERAFQAVSLDNSFKIASRNAMDNSFAAAQLSITDSIRHFDEIVQKEAAARSGDCLFNKIIADATHEVTQLRRVTQPGGCFVAGTPVWTKNGPVPIEQIKVGDLVLSQPEDGGELDYRPVVNTFEHDDKELWLVQYGKDSMCSIVCTGNHPFWVEGIGWTAAEKLKLGDILKSSDGRAAGVFRVLKLFNTEIDGVGWAWDYFFNSSYGGPAVDIRNGVISSDDDVAQSRVPDIVSGKKIEGIDIDAHFNTSFKSKVFNLEVDGFHTYYVGDESIWVHNTNCGEEGVHFLDERLHNLGLLPSPNTPVYSSSQAVSKLPPPHVGEVLIKEKTSGTKEQIAFQDGTIGAMKTADGASVAHGIRYPNSDPKGEMVIRFDGRIPMPDGSGFSKTYIDGRFQL</sequence>
<dbReference type="SUPFAM" id="SSF51294">
    <property type="entry name" value="Hedgehog/intein (Hint) domain"/>
    <property type="match status" value="1"/>
</dbReference>
<keyword evidence="3" id="KW-1185">Reference proteome</keyword>
<dbReference type="InterPro" id="IPR030934">
    <property type="entry name" value="Intein_C"/>
</dbReference>
<protein>
    <submittedName>
        <fullName evidence="2">Polymorphic toxin-type HINT domain-containing protein</fullName>
    </submittedName>
</protein>
<comment type="caution">
    <text evidence="2">The sequence shown here is derived from an EMBL/GenBank/DDBJ whole genome shotgun (WGS) entry which is preliminary data.</text>
</comment>
<dbReference type="CDD" id="cd00081">
    <property type="entry name" value="Hint"/>
    <property type="match status" value="1"/>
</dbReference>
<dbReference type="InterPro" id="IPR036844">
    <property type="entry name" value="Hint_dom_sf"/>
</dbReference>
<dbReference type="InterPro" id="IPR003587">
    <property type="entry name" value="Hint_dom_N"/>
</dbReference>
<evidence type="ECO:0000313" key="2">
    <source>
        <dbReference type="EMBL" id="MDK2127069.1"/>
    </source>
</evidence>
<evidence type="ECO:0000259" key="1">
    <source>
        <dbReference type="SMART" id="SM00306"/>
    </source>
</evidence>
<organism evidence="2 3">
    <name type="scientific">Parachitinimonas caeni</name>
    <dbReference type="NCBI Taxonomy" id="3031301"/>
    <lineage>
        <taxon>Bacteria</taxon>
        <taxon>Pseudomonadati</taxon>
        <taxon>Pseudomonadota</taxon>
        <taxon>Betaproteobacteria</taxon>
        <taxon>Neisseriales</taxon>
        <taxon>Chitinibacteraceae</taxon>
        <taxon>Parachitinimonas</taxon>
    </lineage>
</organism>
<name>A0ABT7E426_9NEIS</name>